<dbReference type="RefSeq" id="WP_226752952.1">
    <property type="nucleotide sequence ID" value="NZ_JAJATW010000001.1"/>
</dbReference>
<proteinExistence type="predicted"/>
<keyword evidence="3" id="KW-1185">Reference proteome</keyword>
<dbReference type="AlphaFoldDB" id="A0A9X1LDY1"/>
<evidence type="ECO:0000259" key="1">
    <source>
        <dbReference type="Pfam" id="PF13116"/>
    </source>
</evidence>
<gene>
    <name evidence="2" type="ORF">LG368_01520</name>
</gene>
<sequence>MGWLLRKCILFAFWGAVAFSALLAIFALSVGQLLPYLDHYRPQIERNLQQIVGYPVTLTQIDGRLEGIDPTISVEGFTLTANGDKAIRIEEMRVRLDTVKSLLSLSPQFTYIRFVQSTVDLQERDGIWRLKGATPSRNVSSEVGVERVLDYLAAQRNFSLLEASVHLDSAQLGEHVVRIPQIYLFQKAFESLLTAEVYLDDEAAPIRVNARLDKTRSLLGNYRVKASIQAPNLSLPLTSLLKTHNFGLSSVELGSELWLDILVGKEFDVQTRDTHIKVSFNDGEQYQLRSDLKFHFSQNRPSMRLEANDLTVEDSEGKRYPMTDVTFDWSSLTQRANLAFDRLDLAVSNQIASRFIPEASNAGKILTGLSPQGMAKNGVVRLWQEEGMPSFQFMSNLQSASIQAHNGIPRATKVNGVISLSNDEGYVDFSAQESLVYFDTVYDEAWQTDRLSGHVSWQKQQDTFLVAGRDLQVQRLGATVEGGFRLEVRPTEPDWIALDLHGTSLSVNERLTYIPPKALSPELKAWIEQAFQGDGQIPRADVLIHGELSGEAVPHVRVALDVANLDVEFDKSWPAAKKVQGSFALDASGVSVLVDSGFLLDLPVTGLSIHVPIVDGAAPWLHLSGDVNEEAATVLSTLRQTPLSESVLEPFENWYVGGQVKGRYDVSVPFNEEVEPNVRLSLQFEDNTLDISDIQLASYVQTGQLNFDSDKGITDSVFEFQSLGGVSMLVLTSSTSETEDLSVIGDLSGYVDVKKVAEWNKLPNAGVTKLEGQASYTGQLAINRSQPGQIDVEIDSQLLGVRAALPEPLGKTAEVMTPLKVKVRKHENDIVIDVDYASMTKARLLLQNDHFVGGELLLGNNENLAFRPSIPNGLMVTGDFERFYVDDWLAVLSDVEEEEKDTSPADAPMSLSLPDWLSQANFIVDEVVVNEDNTWHNFKVNYTVAGSRHLLISADELNLSLTNKAGLPDAHFGFLSWNTSTKADSNNEEAVAPISAYQIPNMTLSIDQFYLNEQPYGDWQLNVQQQGGVVQIDPIHSKLTTGQFNGSLIWRDKAEDSEVVLSLAAKGADLAELTGKFSNEAFVSSKQYNMGVDLNWKGHPFYFDRASVSGRIAFSAEDGNFKKIEELPAFLKALGIFNIGALSRRLSLDFSDVYEPGLTYDTFKGSLSLGNGLLRTVSPITIISPTAELVVAGEADIVNETLNEKLTATFPISGTLPLAGLLLGTPQLAGILFITDKLIGDQLSKVTSVQYKVEGSFDNPTMTPIRYQPLGKTK</sequence>
<evidence type="ECO:0000313" key="2">
    <source>
        <dbReference type="EMBL" id="MCB5160573.1"/>
    </source>
</evidence>
<feature type="domain" description="YhdP central" evidence="1">
    <location>
        <begin position="1"/>
        <end position="1261"/>
    </location>
</feature>
<accession>A0A9X1LDY1</accession>
<protein>
    <submittedName>
        <fullName evidence="2">TIGR02099 family protein</fullName>
    </submittedName>
</protein>
<dbReference type="NCBIfam" id="TIGR02099">
    <property type="entry name" value="YhdP family protein"/>
    <property type="match status" value="1"/>
</dbReference>
<organism evidence="2 3">
    <name type="scientific">Marinomonas algarum</name>
    <dbReference type="NCBI Taxonomy" id="2883105"/>
    <lineage>
        <taxon>Bacteria</taxon>
        <taxon>Pseudomonadati</taxon>
        <taxon>Pseudomonadota</taxon>
        <taxon>Gammaproteobacteria</taxon>
        <taxon>Oceanospirillales</taxon>
        <taxon>Oceanospirillaceae</taxon>
        <taxon>Marinomonas</taxon>
    </lineage>
</organism>
<name>A0A9X1LDY1_9GAMM</name>
<dbReference type="PANTHER" id="PTHR38690">
    <property type="entry name" value="PROTEASE-RELATED"/>
    <property type="match status" value="1"/>
</dbReference>
<evidence type="ECO:0000313" key="3">
    <source>
        <dbReference type="Proteomes" id="UP001139095"/>
    </source>
</evidence>
<dbReference type="InterPro" id="IPR011836">
    <property type="entry name" value="YhdP"/>
</dbReference>
<dbReference type="Pfam" id="PF13116">
    <property type="entry name" value="YhdP"/>
    <property type="match status" value="1"/>
</dbReference>
<dbReference type="PANTHER" id="PTHR38690:SF1">
    <property type="entry name" value="PROTEASE"/>
    <property type="match status" value="1"/>
</dbReference>
<dbReference type="EMBL" id="JAJATW010000001">
    <property type="protein sequence ID" value="MCB5160573.1"/>
    <property type="molecule type" value="Genomic_DNA"/>
</dbReference>
<comment type="caution">
    <text evidence="2">The sequence shown here is derived from an EMBL/GenBank/DDBJ whole genome shotgun (WGS) entry which is preliminary data.</text>
</comment>
<dbReference type="Proteomes" id="UP001139095">
    <property type="component" value="Unassembled WGS sequence"/>
</dbReference>
<dbReference type="InterPro" id="IPR025263">
    <property type="entry name" value="YhdP_central"/>
</dbReference>
<reference evidence="2" key="1">
    <citation type="submission" date="2021-10" db="EMBL/GenBank/DDBJ databases">
        <title>Marinomonas pontica sp. nov., isolated from the Black Sea.</title>
        <authorList>
            <person name="Zhao L.-H."/>
            <person name="Xue J.-H."/>
        </authorList>
    </citation>
    <scope>NUCLEOTIDE SEQUENCE</scope>
    <source>
        <strain evidence="2">E8</strain>
    </source>
</reference>